<dbReference type="GO" id="GO:0020037">
    <property type="term" value="F:heme binding"/>
    <property type="evidence" value="ECO:0007669"/>
    <property type="project" value="InterPro"/>
</dbReference>
<dbReference type="InterPro" id="IPR001128">
    <property type="entry name" value="Cyt_P450"/>
</dbReference>
<dbReference type="Proteomes" id="UP000615446">
    <property type="component" value="Unassembled WGS sequence"/>
</dbReference>
<keyword evidence="3 6" id="KW-0560">Oxidoreductase</keyword>
<evidence type="ECO:0000256" key="6">
    <source>
        <dbReference type="RuleBase" id="RU000461"/>
    </source>
</evidence>
<dbReference type="GO" id="GO:0005506">
    <property type="term" value="F:iron ion binding"/>
    <property type="evidence" value="ECO:0007669"/>
    <property type="project" value="InterPro"/>
</dbReference>
<feature type="transmembrane region" description="Helical" evidence="7">
    <location>
        <begin position="90"/>
        <end position="107"/>
    </location>
</feature>
<comment type="cofactor">
    <cofactor evidence="5">
        <name>heme</name>
        <dbReference type="ChEBI" id="CHEBI:30413"/>
    </cofactor>
</comment>
<evidence type="ECO:0000256" key="3">
    <source>
        <dbReference type="ARBA" id="ARBA00023002"/>
    </source>
</evidence>
<dbReference type="PRINTS" id="PR00463">
    <property type="entry name" value="EP450I"/>
</dbReference>
<keyword evidence="6" id="KW-0503">Monooxygenase</keyword>
<dbReference type="GO" id="GO:0004497">
    <property type="term" value="F:monooxygenase activity"/>
    <property type="evidence" value="ECO:0007669"/>
    <property type="project" value="UniProtKB-KW"/>
</dbReference>
<evidence type="ECO:0000256" key="7">
    <source>
        <dbReference type="SAM" id="Phobius"/>
    </source>
</evidence>
<dbReference type="PANTHER" id="PTHR24296">
    <property type="entry name" value="CYTOCHROME P450"/>
    <property type="match status" value="1"/>
</dbReference>
<evidence type="ECO:0000256" key="2">
    <source>
        <dbReference type="ARBA" id="ARBA00022723"/>
    </source>
</evidence>
<dbReference type="InterPro" id="IPR017972">
    <property type="entry name" value="Cyt_P450_CS"/>
</dbReference>
<evidence type="ECO:0000313" key="8">
    <source>
        <dbReference type="EMBL" id="GES82514.1"/>
    </source>
</evidence>
<comment type="similarity">
    <text evidence="1 6">Belongs to the cytochrome P450 family.</text>
</comment>
<dbReference type="Gene3D" id="1.10.630.10">
    <property type="entry name" value="Cytochrome P450"/>
    <property type="match status" value="1"/>
</dbReference>
<organism evidence="8 9">
    <name type="scientific">Rhizophagus clarus</name>
    <dbReference type="NCBI Taxonomy" id="94130"/>
    <lineage>
        <taxon>Eukaryota</taxon>
        <taxon>Fungi</taxon>
        <taxon>Fungi incertae sedis</taxon>
        <taxon>Mucoromycota</taxon>
        <taxon>Glomeromycotina</taxon>
        <taxon>Glomeromycetes</taxon>
        <taxon>Glomerales</taxon>
        <taxon>Glomeraceae</taxon>
        <taxon>Rhizophagus</taxon>
    </lineage>
</organism>
<protein>
    <submittedName>
        <fullName evidence="8">Cytochrome P450</fullName>
    </submittedName>
</protein>
<dbReference type="InterPro" id="IPR002401">
    <property type="entry name" value="Cyt_P450_E_grp-I"/>
</dbReference>
<dbReference type="OrthoDB" id="1470350at2759"/>
<keyword evidence="5 6" id="KW-0349">Heme</keyword>
<keyword evidence="2 5" id="KW-0479">Metal-binding</keyword>
<feature type="transmembrane region" description="Helical" evidence="7">
    <location>
        <begin position="64"/>
        <end position="84"/>
    </location>
</feature>
<dbReference type="GO" id="GO:0016705">
    <property type="term" value="F:oxidoreductase activity, acting on paired donors, with incorporation or reduction of molecular oxygen"/>
    <property type="evidence" value="ECO:0007669"/>
    <property type="project" value="InterPro"/>
</dbReference>
<gene>
    <name evidence="8" type="ORF">RCL2_000971500</name>
</gene>
<evidence type="ECO:0000256" key="1">
    <source>
        <dbReference type="ARBA" id="ARBA00010617"/>
    </source>
</evidence>
<evidence type="ECO:0000256" key="4">
    <source>
        <dbReference type="ARBA" id="ARBA00023004"/>
    </source>
</evidence>
<evidence type="ECO:0000313" key="9">
    <source>
        <dbReference type="Proteomes" id="UP000615446"/>
    </source>
</evidence>
<dbReference type="AlphaFoldDB" id="A0A8H3LBF1"/>
<feature type="binding site" description="axial binding residue" evidence="5">
    <location>
        <position position="530"/>
    </location>
    <ligand>
        <name>heme</name>
        <dbReference type="ChEBI" id="CHEBI:30413"/>
    </ligand>
    <ligandPart>
        <name>Fe</name>
        <dbReference type="ChEBI" id="CHEBI:18248"/>
    </ligandPart>
</feature>
<keyword evidence="7" id="KW-0812">Transmembrane</keyword>
<proteinExistence type="inferred from homology"/>
<dbReference type="SUPFAM" id="SSF48264">
    <property type="entry name" value="Cytochrome P450"/>
    <property type="match status" value="1"/>
</dbReference>
<dbReference type="InterPro" id="IPR036396">
    <property type="entry name" value="Cyt_P450_sf"/>
</dbReference>
<dbReference type="PRINTS" id="PR00385">
    <property type="entry name" value="P450"/>
</dbReference>
<keyword evidence="4 5" id="KW-0408">Iron</keyword>
<dbReference type="GO" id="GO:0006629">
    <property type="term" value="P:lipid metabolic process"/>
    <property type="evidence" value="ECO:0007669"/>
    <property type="project" value="UniProtKB-ARBA"/>
</dbReference>
<dbReference type="Pfam" id="PF00067">
    <property type="entry name" value="p450"/>
    <property type="match status" value="1"/>
</dbReference>
<keyword evidence="7" id="KW-1133">Transmembrane helix</keyword>
<evidence type="ECO:0000256" key="5">
    <source>
        <dbReference type="PIRSR" id="PIRSR602401-1"/>
    </source>
</evidence>
<keyword evidence="7" id="KW-0472">Membrane</keyword>
<reference evidence="8" key="1">
    <citation type="submission" date="2019-10" db="EMBL/GenBank/DDBJ databases">
        <title>Conservation and host-specific expression of non-tandemly repeated heterogenous ribosome RNA gene in arbuscular mycorrhizal fungi.</title>
        <authorList>
            <person name="Maeda T."/>
            <person name="Kobayashi Y."/>
            <person name="Nakagawa T."/>
            <person name="Ezawa T."/>
            <person name="Yamaguchi K."/>
            <person name="Bino T."/>
            <person name="Nishimoto Y."/>
            <person name="Shigenobu S."/>
            <person name="Kawaguchi M."/>
        </authorList>
    </citation>
    <scope>NUCLEOTIDE SEQUENCE</scope>
    <source>
        <strain evidence="8">HR1</strain>
    </source>
</reference>
<name>A0A8H3LBF1_9GLOM</name>
<accession>A0A8H3LBF1</accession>
<comment type="caution">
    <text evidence="8">The sequence shown here is derived from an EMBL/GenBank/DDBJ whole genome shotgun (WGS) entry which is preliminary data.</text>
</comment>
<dbReference type="EMBL" id="BLAL01000061">
    <property type="protein sequence ID" value="GES82514.1"/>
    <property type="molecule type" value="Genomic_DNA"/>
</dbReference>
<sequence length="584" mass="67622">MWNKKKNWYPRYINGSTLRSELYTKEIIEGTSLVHKEHSQIGFAYEKFITERILLKSKSTIRIAFGYINLIYISHYYTIFSFFIIKKMTFVTAILVGFVVILIYLLIKYPDRSIGTKSRSDLNGPKGLPLIGNALDILKNNNEFVTFAYKTLMEYGPIATYTLPGFGRFVTVNDPESLEHVMKGNFDCYVKGDILYKILYDFLGDGIFNASGDNWRMQRKLFSHLFNVKNFREIICVVFEEETKKVLAILDKLAESGEPCDLQDLFYRFTLDSFGKITFGLDFKCLTNPDEPVKFAQSFDFVQGELGKRLQNGFWNITELFTKEGRRLPEECKYLTEFSYQIIKDRRNDPETTKKPTDILNLFMNAKYDNGEILTDIQLRDVILNFIIAGRDTTAQALSWMMYNLMVNPSIEEKLVKEVNSLLSDEEQIPNYDTVKQFQYTQATFYETLRLHPVVPNNFRVCLHDDVLPNGTPIYAGELVNWSSWAAGRDERLWGKDAKIFNPERFLNSEDGLKPSQYKFTSFNCGPRLCLGQSFATIEAIMLATAALRKYKFELLPDQKSPPDFKISLTLPMKKPLLVKVNHR</sequence>
<dbReference type="PROSITE" id="PS00086">
    <property type="entry name" value="CYTOCHROME_P450"/>
    <property type="match status" value="1"/>
</dbReference>